<dbReference type="GO" id="GO:0016747">
    <property type="term" value="F:acyltransferase activity, transferring groups other than amino-acyl groups"/>
    <property type="evidence" value="ECO:0007669"/>
    <property type="project" value="InterPro"/>
</dbReference>
<keyword evidence="1 4" id="KW-0808">Transferase</keyword>
<evidence type="ECO:0000313" key="5">
    <source>
        <dbReference type="Proteomes" id="UP000061546"/>
    </source>
</evidence>
<dbReference type="RefSeq" id="WP_041499380.1">
    <property type="nucleotide sequence ID" value="NZ_BJDV01000011.1"/>
</dbReference>
<dbReference type="OrthoDB" id="9789605at2"/>
<evidence type="ECO:0000256" key="1">
    <source>
        <dbReference type="ARBA" id="ARBA00022679"/>
    </source>
</evidence>
<evidence type="ECO:0000256" key="2">
    <source>
        <dbReference type="ARBA" id="ARBA00023315"/>
    </source>
</evidence>
<organism evidence="4 5">
    <name type="scientific">Companilactobacillus heilongjiangensis</name>
    <dbReference type="NCBI Taxonomy" id="1074467"/>
    <lineage>
        <taxon>Bacteria</taxon>
        <taxon>Bacillati</taxon>
        <taxon>Bacillota</taxon>
        <taxon>Bacilli</taxon>
        <taxon>Lactobacillales</taxon>
        <taxon>Lactobacillaceae</taxon>
        <taxon>Companilactobacillus</taxon>
    </lineage>
</organism>
<dbReference type="InterPro" id="IPR000182">
    <property type="entry name" value="GNAT_dom"/>
</dbReference>
<dbReference type="PROSITE" id="PS51186">
    <property type="entry name" value="GNAT"/>
    <property type="match status" value="1"/>
</dbReference>
<keyword evidence="2" id="KW-0012">Acyltransferase</keyword>
<dbReference type="PANTHER" id="PTHR43800">
    <property type="entry name" value="PEPTIDYL-LYSINE N-ACETYLTRANSFERASE YJAB"/>
    <property type="match status" value="1"/>
</dbReference>
<gene>
    <name evidence="4" type="ORF">JP39_05165</name>
</gene>
<name>A0A0K2LC90_9LACO</name>
<dbReference type="KEGG" id="lhi:JP39_05165"/>
<dbReference type="InterPro" id="IPR016181">
    <property type="entry name" value="Acyl_CoA_acyltransferase"/>
</dbReference>
<dbReference type="EMBL" id="CP012559">
    <property type="protein sequence ID" value="ALB28798.1"/>
    <property type="molecule type" value="Genomic_DNA"/>
</dbReference>
<dbReference type="SUPFAM" id="SSF55729">
    <property type="entry name" value="Acyl-CoA N-acyltransferases (Nat)"/>
    <property type="match status" value="1"/>
</dbReference>
<accession>A0A0K2LC90</accession>
<dbReference type="Pfam" id="PF13673">
    <property type="entry name" value="Acetyltransf_10"/>
    <property type="match status" value="1"/>
</dbReference>
<dbReference type="AlphaFoldDB" id="A0A0K2LC90"/>
<evidence type="ECO:0000313" key="4">
    <source>
        <dbReference type="EMBL" id="ALB28798.1"/>
    </source>
</evidence>
<proteinExistence type="predicted"/>
<protein>
    <submittedName>
        <fullName evidence="4">Acetyltransferase</fullName>
    </submittedName>
</protein>
<evidence type="ECO:0000259" key="3">
    <source>
        <dbReference type="PROSITE" id="PS51186"/>
    </source>
</evidence>
<dbReference type="STRING" id="1074467.JP39_05165"/>
<dbReference type="Gene3D" id="3.40.630.30">
    <property type="match status" value="1"/>
</dbReference>
<dbReference type="PANTHER" id="PTHR43800:SF1">
    <property type="entry name" value="PEPTIDYL-LYSINE N-ACETYLTRANSFERASE YJAB"/>
    <property type="match status" value="1"/>
</dbReference>
<keyword evidence="5" id="KW-1185">Reference proteome</keyword>
<sequence>MKIIAVTQRSSELIKQLIAVWESSVRSTHKFLTEEDIQNFKKSLPTVLTKITHLIIAIDGQSRPIAFMGINEPEIDMLFVDDKNRGQGIGKSLIHFGITNYQANQITVNEQNPQAKGFYEHMGFAAYQRLATDDQGKPFPILRMKLKK</sequence>
<feature type="domain" description="N-acetyltransferase" evidence="3">
    <location>
        <begin position="1"/>
        <end position="148"/>
    </location>
</feature>
<dbReference type="Proteomes" id="UP000061546">
    <property type="component" value="Chromosome"/>
</dbReference>
<reference evidence="4 5" key="1">
    <citation type="submission" date="2015-08" db="EMBL/GenBank/DDBJ databases">
        <title>Genomic sequence of Lactobacillus heilongjiangensis DSM 28069, isolated from Chinese traditional pickle.</title>
        <authorList>
            <person name="Jiang X."/>
            <person name="Zheng B."/>
            <person name="Cheng H."/>
        </authorList>
    </citation>
    <scope>NUCLEOTIDE SEQUENCE [LARGE SCALE GENOMIC DNA]</scope>
    <source>
        <strain evidence="4 5">DSM 28069</strain>
    </source>
</reference>
<dbReference type="CDD" id="cd04301">
    <property type="entry name" value="NAT_SF"/>
    <property type="match status" value="1"/>
</dbReference>